<organism evidence="2 3">
    <name type="scientific">Zea mays</name>
    <name type="common">Maize</name>
    <dbReference type="NCBI Taxonomy" id="4577"/>
    <lineage>
        <taxon>Eukaryota</taxon>
        <taxon>Viridiplantae</taxon>
        <taxon>Streptophyta</taxon>
        <taxon>Embryophyta</taxon>
        <taxon>Tracheophyta</taxon>
        <taxon>Spermatophyta</taxon>
        <taxon>Magnoliopsida</taxon>
        <taxon>Liliopsida</taxon>
        <taxon>Poales</taxon>
        <taxon>Poaceae</taxon>
        <taxon>PACMAD clade</taxon>
        <taxon>Panicoideae</taxon>
        <taxon>Andropogonodae</taxon>
        <taxon>Andropogoneae</taxon>
        <taxon>Tripsacinae</taxon>
        <taxon>Zea</taxon>
    </lineage>
</organism>
<dbReference type="Proteomes" id="UP000007305">
    <property type="component" value="Chromosome 10"/>
</dbReference>
<dbReference type="AlphaFoldDB" id="A0A804RK09"/>
<evidence type="ECO:0000313" key="2">
    <source>
        <dbReference type="EnsemblPlants" id="Zm00001eb427690_P001"/>
    </source>
</evidence>
<dbReference type="EnsemblPlants" id="Zm00001eb427690_T001">
    <property type="protein sequence ID" value="Zm00001eb427690_P001"/>
    <property type="gene ID" value="Zm00001eb427690"/>
</dbReference>
<keyword evidence="3" id="KW-1185">Reference proteome</keyword>
<reference evidence="3" key="1">
    <citation type="journal article" date="2009" name="Science">
        <title>The B73 maize genome: complexity, diversity, and dynamics.</title>
        <authorList>
            <person name="Schnable P.S."/>
            <person name="Ware D."/>
            <person name="Fulton R.S."/>
            <person name="Stein J.C."/>
            <person name="Wei F."/>
            <person name="Pasternak S."/>
            <person name="Liang C."/>
            <person name="Zhang J."/>
            <person name="Fulton L."/>
            <person name="Graves T.A."/>
            <person name="Minx P."/>
            <person name="Reily A.D."/>
            <person name="Courtney L."/>
            <person name="Kruchowski S.S."/>
            <person name="Tomlinson C."/>
            <person name="Strong C."/>
            <person name="Delehaunty K."/>
            <person name="Fronick C."/>
            <person name="Courtney B."/>
            <person name="Rock S.M."/>
            <person name="Belter E."/>
            <person name="Du F."/>
            <person name="Kim K."/>
            <person name="Abbott R.M."/>
            <person name="Cotton M."/>
            <person name="Levy A."/>
            <person name="Marchetto P."/>
            <person name="Ochoa K."/>
            <person name="Jackson S.M."/>
            <person name="Gillam B."/>
            <person name="Chen W."/>
            <person name="Yan L."/>
            <person name="Higginbotham J."/>
            <person name="Cardenas M."/>
            <person name="Waligorski J."/>
            <person name="Applebaum E."/>
            <person name="Phelps L."/>
            <person name="Falcone J."/>
            <person name="Kanchi K."/>
            <person name="Thane T."/>
            <person name="Scimone A."/>
            <person name="Thane N."/>
            <person name="Henke J."/>
            <person name="Wang T."/>
            <person name="Ruppert J."/>
            <person name="Shah N."/>
            <person name="Rotter K."/>
            <person name="Hodges J."/>
            <person name="Ingenthron E."/>
            <person name="Cordes M."/>
            <person name="Kohlberg S."/>
            <person name="Sgro J."/>
            <person name="Delgado B."/>
            <person name="Mead K."/>
            <person name="Chinwalla A."/>
            <person name="Leonard S."/>
            <person name="Crouse K."/>
            <person name="Collura K."/>
            <person name="Kudrna D."/>
            <person name="Currie J."/>
            <person name="He R."/>
            <person name="Angelova A."/>
            <person name="Rajasekar S."/>
            <person name="Mueller T."/>
            <person name="Lomeli R."/>
            <person name="Scara G."/>
            <person name="Ko A."/>
            <person name="Delaney K."/>
            <person name="Wissotski M."/>
            <person name="Lopez G."/>
            <person name="Campos D."/>
            <person name="Braidotti M."/>
            <person name="Ashley E."/>
            <person name="Golser W."/>
            <person name="Kim H."/>
            <person name="Lee S."/>
            <person name="Lin J."/>
            <person name="Dujmic Z."/>
            <person name="Kim W."/>
            <person name="Talag J."/>
            <person name="Zuccolo A."/>
            <person name="Fan C."/>
            <person name="Sebastian A."/>
            <person name="Kramer M."/>
            <person name="Spiegel L."/>
            <person name="Nascimento L."/>
            <person name="Zutavern T."/>
            <person name="Miller B."/>
            <person name="Ambroise C."/>
            <person name="Muller S."/>
            <person name="Spooner W."/>
            <person name="Narechania A."/>
            <person name="Ren L."/>
            <person name="Wei S."/>
            <person name="Kumari S."/>
            <person name="Faga B."/>
            <person name="Levy M.J."/>
            <person name="McMahan L."/>
            <person name="Van Buren P."/>
            <person name="Vaughn M.W."/>
            <person name="Ying K."/>
            <person name="Yeh C.-T."/>
            <person name="Emrich S.J."/>
            <person name="Jia Y."/>
            <person name="Kalyanaraman A."/>
            <person name="Hsia A.-P."/>
            <person name="Barbazuk W.B."/>
            <person name="Baucom R.S."/>
            <person name="Brutnell T.P."/>
            <person name="Carpita N.C."/>
            <person name="Chaparro C."/>
            <person name="Chia J.-M."/>
            <person name="Deragon J.-M."/>
            <person name="Estill J.C."/>
            <person name="Fu Y."/>
            <person name="Jeddeloh J.A."/>
            <person name="Han Y."/>
            <person name="Lee H."/>
            <person name="Li P."/>
            <person name="Lisch D.R."/>
            <person name="Liu S."/>
            <person name="Liu Z."/>
            <person name="Nagel D.H."/>
            <person name="McCann M.C."/>
            <person name="SanMiguel P."/>
            <person name="Myers A.M."/>
            <person name="Nettleton D."/>
            <person name="Nguyen J."/>
            <person name="Penning B.W."/>
            <person name="Ponnala L."/>
            <person name="Schneider K.L."/>
            <person name="Schwartz D.C."/>
            <person name="Sharma A."/>
            <person name="Soderlund C."/>
            <person name="Springer N.M."/>
            <person name="Sun Q."/>
            <person name="Wang H."/>
            <person name="Waterman M."/>
            <person name="Westerman R."/>
            <person name="Wolfgruber T.K."/>
            <person name="Yang L."/>
            <person name="Yu Y."/>
            <person name="Zhang L."/>
            <person name="Zhou S."/>
            <person name="Zhu Q."/>
            <person name="Bennetzen J.L."/>
            <person name="Dawe R.K."/>
            <person name="Jiang J."/>
            <person name="Jiang N."/>
            <person name="Presting G.G."/>
            <person name="Wessler S.R."/>
            <person name="Aluru S."/>
            <person name="Martienssen R.A."/>
            <person name="Clifton S.W."/>
            <person name="McCombie W.R."/>
            <person name="Wing R.A."/>
            <person name="Wilson R.K."/>
        </authorList>
    </citation>
    <scope>NUCLEOTIDE SEQUENCE [LARGE SCALE GENOMIC DNA]</scope>
    <source>
        <strain evidence="3">cv. B73</strain>
    </source>
</reference>
<dbReference type="InParanoid" id="A0A804RK09"/>
<reference evidence="2" key="2">
    <citation type="submission" date="2019-07" db="EMBL/GenBank/DDBJ databases">
        <authorList>
            <person name="Seetharam A."/>
            <person name="Woodhouse M."/>
            <person name="Cannon E."/>
        </authorList>
    </citation>
    <scope>NUCLEOTIDE SEQUENCE [LARGE SCALE GENOMIC DNA]</scope>
    <source>
        <strain evidence="2">cv. B73</strain>
    </source>
</reference>
<feature type="region of interest" description="Disordered" evidence="1">
    <location>
        <begin position="23"/>
        <end position="47"/>
    </location>
</feature>
<protein>
    <submittedName>
        <fullName evidence="2">Uncharacterized protein</fullName>
    </submittedName>
</protein>
<accession>A0A804RK09</accession>
<evidence type="ECO:0000256" key="1">
    <source>
        <dbReference type="SAM" id="MobiDB-lite"/>
    </source>
</evidence>
<evidence type="ECO:0000313" key="3">
    <source>
        <dbReference type="Proteomes" id="UP000007305"/>
    </source>
</evidence>
<sequence>MSDHHRDKEKACDRLPRVEALPVSVSVGRSGPLPPPPLSVASRPSAVGDDDVNAEELEKLADPSLRELTRPVLLIPILARGTERAVVSTKSGLLFERQLIERYIEMAIMLYWVYADGYQLILHRWLLERYRFHTLDEEEDNVVSLCQPLHRCPWRTPTAARACDPRDGLVHGKEIVCLGQLASRGSVQSVVLPLR</sequence>
<reference evidence="2" key="3">
    <citation type="submission" date="2021-05" db="UniProtKB">
        <authorList>
            <consortium name="EnsemblPlants"/>
        </authorList>
    </citation>
    <scope>IDENTIFICATION</scope>
    <source>
        <strain evidence="2">cv. B73</strain>
    </source>
</reference>
<name>A0A804RK09_MAIZE</name>
<proteinExistence type="predicted"/>
<dbReference type="Gramene" id="Zm00001eb427690_T001">
    <property type="protein sequence ID" value="Zm00001eb427690_P001"/>
    <property type="gene ID" value="Zm00001eb427690"/>
</dbReference>